<feature type="compositionally biased region" description="Pro residues" evidence="8">
    <location>
        <begin position="404"/>
        <end position="414"/>
    </location>
</feature>
<feature type="domain" description="Major facilitator superfamily (MFS) profile" evidence="10">
    <location>
        <begin position="7"/>
        <end position="395"/>
    </location>
</feature>
<keyword evidence="4" id="KW-0813">Transport</keyword>
<evidence type="ECO:0000256" key="1">
    <source>
        <dbReference type="ARBA" id="ARBA00003279"/>
    </source>
</evidence>
<feature type="transmembrane region" description="Helical" evidence="9">
    <location>
        <begin position="340"/>
        <end position="359"/>
    </location>
</feature>
<keyword evidence="5 9" id="KW-0812">Transmembrane</keyword>
<evidence type="ECO:0000256" key="9">
    <source>
        <dbReference type="SAM" id="Phobius"/>
    </source>
</evidence>
<feature type="transmembrane region" description="Helical" evidence="9">
    <location>
        <begin position="166"/>
        <end position="184"/>
    </location>
</feature>
<evidence type="ECO:0000256" key="8">
    <source>
        <dbReference type="SAM" id="MobiDB-lite"/>
    </source>
</evidence>
<dbReference type="STRING" id="947013.SAMN04488109_3746"/>
<dbReference type="Gene3D" id="1.20.1250.20">
    <property type="entry name" value="MFS general substrate transporter like domains"/>
    <property type="match status" value="1"/>
</dbReference>
<evidence type="ECO:0000256" key="3">
    <source>
        <dbReference type="ARBA" id="ARBA00007520"/>
    </source>
</evidence>
<feature type="transmembrane region" description="Helical" evidence="9">
    <location>
        <begin position="283"/>
        <end position="301"/>
    </location>
</feature>
<dbReference type="InterPro" id="IPR001958">
    <property type="entry name" value="Tet-R_TetA/multi-R_MdtG-like"/>
</dbReference>
<evidence type="ECO:0000259" key="10">
    <source>
        <dbReference type="PROSITE" id="PS50850"/>
    </source>
</evidence>
<evidence type="ECO:0000256" key="4">
    <source>
        <dbReference type="ARBA" id="ARBA00022448"/>
    </source>
</evidence>
<dbReference type="InterPro" id="IPR036259">
    <property type="entry name" value="MFS_trans_sf"/>
</dbReference>
<comment type="subcellular location">
    <subcellularLocation>
        <location evidence="2">Membrane</location>
        <topology evidence="2">Multi-pass membrane protein</topology>
    </subcellularLocation>
</comment>
<sequence length="429" mass="45589">MSSKRPALGFIFATLLIDIIGLGIIIPVMPQLIDELTGGTNSEAAAYSGWLYLAYASMQFLCAPIVGGLSDRYGRRPVLLASLFGFGVDYTFLALAPTIGWLFLGRIVAGMMGASFTTAGAYIADVSPPEKRAQNFGIIGAAFGLGFIIGPMLGGALAVFGSRMPFMVAAGLSLANWLYGFFILPESLKPENRRKFEWSRANPVSSLLNLRRYPVILGLVASLVLVYISSHAVQSNWSFYAIEKFKWGPGMIGISLAVVGLVFAIVQGGLIRIIIPKLGQARSVYVGLGFNALGFILFALATQSWMMFAFTVVYCMGGIAGPALQGIISTQVPANEQGELQGALTSLMSATACIGPVLMSNTFAYFTNSHAPIYLPGAPMLLGAVLTITATLMARASLKKNMPHQPPTPKPDPTTHPLTDDSSILTPGS</sequence>
<feature type="transmembrane region" description="Helical" evidence="9">
    <location>
        <begin position="136"/>
        <end position="160"/>
    </location>
</feature>
<dbReference type="SUPFAM" id="SSF103473">
    <property type="entry name" value="MFS general substrate transporter"/>
    <property type="match status" value="1"/>
</dbReference>
<comment type="similarity">
    <text evidence="3">Belongs to the major facilitator superfamily. TCR/Tet family.</text>
</comment>
<feature type="transmembrane region" description="Helical" evidence="9">
    <location>
        <begin position="250"/>
        <end position="271"/>
    </location>
</feature>
<gene>
    <name evidence="11" type="ORF">SAMN04488109_3746</name>
</gene>
<keyword evidence="6 9" id="KW-1133">Transmembrane helix</keyword>
<proteinExistence type="inferred from homology"/>
<dbReference type="PROSITE" id="PS50850">
    <property type="entry name" value="MFS"/>
    <property type="match status" value="1"/>
</dbReference>
<feature type="transmembrane region" description="Helical" evidence="9">
    <location>
        <begin position="49"/>
        <end position="66"/>
    </location>
</feature>
<evidence type="ECO:0000313" key="12">
    <source>
        <dbReference type="Proteomes" id="UP000184212"/>
    </source>
</evidence>
<reference evidence="11 12" key="1">
    <citation type="submission" date="2016-11" db="EMBL/GenBank/DDBJ databases">
        <authorList>
            <person name="Jaros S."/>
            <person name="Januszkiewicz K."/>
            <person name="Wedrychowicz H."/>
        </authorList>
    </citation>
    <scope>NUCLEOTIDE SEQUENCE [LARGE SCALE GENOMIC DNA]</scope>
    <source>
        <strain evidence="11 12">DSM 24574</strain>
    </source>
</reference>
<evidence type="ECO:0000256" key="5">
    <source>
        <dbReference type="ARBA" id="ARBA00022692"/>
    </source>
</evidence>
<dbReference type="Pfam" id="PF07690">
    <property type="entry name" value="MFS_1"/>
    <property type="match status" value="1"/>
</dbReference>
<dbReference type="PANTHER" id="PTHR23504:SF15">
    <property type="entry name" value="MAJOR FACILITATOR SUPERFAMILY (MFS) PROFILE DOMAIN-CONTAINING PROTEIN"/>
    <property type="match status" value="1"/>
</dbReference>
<dbReference type="GO" id="GO:0016020">
    <property type="term" value="C:membrane"/>
    <property type="evidence" value="ECO:0007669"/>
    <property type="project" value="UniProtKB-SubCell"/>
</dbReference>
<evidence type="ECO:0000256" key="2">
    <source>
        <dbReference type="ARBA" id="ARBA00004141"/>
    </source>
</evidence>
<dbReference type="CDD" id="cd17388">
    <property type="entry name" value="MFS_TetA"/>
    <property type="match status" value="1"/>
</dbReference>
<dbReference type="EMBL" id="FQWQ01000002">
    <property type="protein sequence ID" value="SHH33428.1"/>
    <property type="molecule type" value="Genomic_DNA"/>
</dbReference>
<keyword evidence="12" id="KW-1185">Reference proteome</keyword>
<keyword evidence="7 9" id="KW-0472">Membrane</keyword>
<evidence type="ECO:0000256" key="6">
    <source>
        <dbReference type="ARBA" id="ARBA00022989"/>
    </source>
</evidence>
<dbReference type="PANTHER" id="PTHR23504">
    <property type="entry name" value="MAJOR FACILITATOR SUPERFAMILY DOMAIN-CONTAINING PROTEIN 10"/>
    <property type="match status" value="1"/>
</dbReference>
<feature type="region of interest" description="Disordered" evidence="8">
    <location>
        <begin position="400"/>
        <end position="429"/>
    </location>
</feature>
<dbReference type="RefSeq" id="WP_073136850.1">
    <property type="nucleotide sequence ID" value="NZ_FQWQ01000002.1"/>
</dbReference>
<feature type="transmembrane region" description="Helical" evidence="9">
    <location>
        <begin position="7"/>
        <end position="29"/>
    </location>
</feature>
<dbReference type="GO" id="GO:0022857">
    <property type="term" value="F:transmembrane transporter activity"/>
    <property type="evidence" value="ECO:0007669"/>
    <property type="project" value="InterPro"/>
</dbReference>
<feature type="transmembrane region" description="Helical" evidence="9">
    <location>
        <begin position="103"/>
        <end position="124"/>
    </location>
</feature>
<accession>A0A1M5S572</accession>
<dbReference type="PROSITE" id="PS00216">
    <property type="entry name" value="SUGAR_TRANSPORT_1"/>
    <property type="match status" value="1"/>
</dbReference>
<dbReference type="InterPro" id="IPR020846">
    <property type="entry name" value="MFS_dom"/>
</dbReference>
<feature type="transmembrane region" description="Helical" evidence="9">
    <location>
        <begin position="371"/>
        <end position="394"/>
    </location>
</feature>
<organism evidence="11 12">
    <name type="scientific">Chryseolinea serpens</name>
    <dbReference type="NCBI Taxonomy" id="947013"/>
    <lineage>
        <taxon>Bacteria</taxon>
        <taxon>Pseudomonadati</taxon>
        <taxon>Bacteroidota</taxon>
        <taxon>Cytophagia</taxon>
        <taxon>Cytophagales</taxon>
        <taxon>Fulvivirgaceae</taxon>
        <taxon>Chryseolinea</taxon>
    </lineage>
</organism>
<dbReference type="OrthoDB" id="9793283at2"/>
<dbReference type="AlphaFoldDB" id="A0A1M5S572"/>
<feature type="transmembrane region" description="Helical" evidence="9">
    <location>
        <begin position="307"/>
        <end position="328"/>
    </location>
</feature>
<comment type="function">
    <text evidence="1">Resistance to tetracycline by an active tetracycline efflux. This is an energy-dependent process that decreases the accumulation of the antibiotic in whole cells. This protein functions as a metal-tetracycline/H(+) antiporter.</text>
</comment>
<dbReference type="PRINTS" id="PR01035">
    <property type="entry name" value="TCRTETA"/>
</dbReference>
<dbReference type="InterPro" id="IPR005829">
    <property type="entry name" value="Sugar_transporter_CS"/>
</dbReference>
<name>A0A1M5S572_9BACT</name>
<feature type="transmembrane region" description="Helical" evidence="9">
    <location>
        <begin position="213"/>
        <end position="230"/>
    </location>
</feature>
<dbReference type="InterPro" id="IPR011701">
    <property type="entry name" value="MFS"/>
</dbReference>
<evidence type="ECO:0000256" key="7">
    <source>
        <dbReference type="ARBA" id="ARBA00023136"/>
    </source>
</evidence>
<dbReference type="Proteomes" id="UP000184212">
    <property type="component" value="Unassembled WGS sequence"/>
</dbReference>
<evidence type="ECO:0000313" key="11">
    <source>
        <dbReference type="EMBL" id="SHH33428.1"/>
    </source>
</evidence>
<protein>
    <submittedName>
        <fullName evidence="11">MFS transporter, DHA1 family, tetracycline resistance protein</fullName>
    </submittedName>
</protein>
<feature type="transmembrane region" description="Helical" evidence="9">
    <location>
        <begin position="78"/>
        <end position="97"/>
    </location>
</feature>